<name>A0ABQ6K462_9MICO</name>
<dbReference type="Proteomes" id="UP001157034">
    <property type="component" value="Unassembled WGS sequence"/>
</dbReference>
<keyword evidence="2" id="KW-1185">Reference proteome</keyword>
<protein>
    <submittedName>
        <fullName evidence="1">Uncharacterized protein</fullName>
    </submittedName>
</protein>
<gene>
    <name evidence="1" type="ORF">GCM10025881_04000</name>
</gene>
<accession>A0ABQ6K462</accession>
<organism evidence="1 2">
    <name type="scientific">Pseudolysinimonas kribbensis</name>
    <dbReference type="NCBI Taxonomy" id="433641"/>
    <lineage>
        <taxon>Bacteria</taxon>
        <taxon>Bacillati</taxon>
        <taxon>Actinomycetota</taxon>
        <taxon>Actinomycetes</taxon>
        <taxon>Micrococcales</taxon>
        <taxon>Microbacteriaceae</taxon>
        <taxon>Pseudolysinimonas</taxon>
    </lineage>
</organism>
<dbReference type="EMBL" id="BSVB01000001">
    <property type="protein sequence ID" value="GMA93576.1"/>
    <property type="molecule type" value="Genomic_DNA"/>
</dbReference>
<reference evidence="2" key="1">
    <citation type="journal article" date="2019" name="Int. J. Syst. Evol. Microbiol.">
        <title>The Global Catalogue of Microorganisms (GCM) 10K type strain sequencing project: providing services to taxonomists for standard genome sequencing and annotation.</title>
        <authorList>
            <consortium name="The Broad Institute Genomics Platform"/>
            <consortium name="The Broad Institute Genome Sequencing Center for Infectious Disease"/>
            <person name="Wu L."/>
            <person name="Ma J."/>
        </authorList>
    </citation>
    <scope>NUCLEOTIDE SEQUENCE [LARGE SCALE GENOMIC DNA]</scope>
    <source>
        <strain evidence="2">NBRC 108894</strain>
    </source>
</reference>
<proteinExistence type="predicted"/>
<sequence length="94" mass="9410">MGDLSIDAAHVGTLTSGLRSAAAHVEPDASLGAVDDEEFASPVADELRASAHQLERQANAVHALIAGLATAADRAAGELRATDAALATGAGPRR</sequence>
<evidence type="ECO:0000313" key="2">
    <source>
        <dbReference type="Proteomes" id="UP001157034"/>
    </source>
</evidence>
<evidence type="ECO:0000313" key="1">
    <source>
        <dbReference type="EMBL" id="GMA93576.1"/>
    </source>
</evidence>
<dbReference type="RefSeq" id="WP_284252434.1">
    <property type="nucleotide sequence ID" value="NZ_BAAAQO010000003.1"/>
</dbReference>
<comment type="caution">
    <text evidence="1">The sequence shown here is derived from an EMBL/GenBank/DDBJ whole genome shotgun (WGS) entry which is preliminary data.</text>
</comment>